<protein>
    <submittedName>
        <fullName evidence="2">Uncharacterized protein</fullName>
    </submittedName>
</protein>
<evidence type="ECO:0000313" key="2">
    <source>
        <dbReference type="EMBL" id="GAH63348.1"/>
    </source>
</evidence>
<organism evidence="2">
    <name type="scientific">marine sediment metagenome</name>
    <dbReference type="NCBI Taxonomy" id="412755"/>
    <lineage>
        <taxon>unclassified sequences</taxon>
        <taxon>metagenomes</taxon>
        <taxon>ecological metagenomes</taxon>
    </lineage>
</organism>
<name>X1J0L9_9ZZZZ</name>
<dbReference type="EMBL" id="BARU01030423">
    <property type="protein sequence ID" value="GAH63348.1"/>
    <property type="molecule type" value="Genomic_DNA"/>
</dbReference>
<reference evidence="2" key="1">
    <citation type="journal article" date="2014" name="Front. Microbiol.">
        <title>High frequency of phylogenetically diverse reductive dehalogenase-homologous genes in deep subseafloor sedimentary metagenomes.</title>
        <authorList>
            <person name="Kawai M."/>
            <person name="Futagami T."/>
            <person name="Toyoda A."/>
            <person name="Takaki Y."/>
            <person name="Nishi S."/>
            <person name="Hori S."/>
            <person name="Arai W."/>
            <person name="Tsubouchi T."/>
            <person name="Morono Y."/>
            <person name="Uchiyama I."/>
            <person name="Ito T."/>
            <person name="Fujiyama A."/>
            <person name="Inagaki F."/>
            <person name="Takami H."/>
        </authorList>
    </citation>
    <scope>NUCLEOTIDE SEQUENCE</scope>
    <source>
        <strain evidence="2">Expedition CK06-06</strain>
    </source>
</reference>
<sequence>AEPREEKTPDDITESDVPDMNAVVRLCFHFWEMQPVEVCGQQGYKTMAELNASRTTPWEAWLTIKQLKQPPEPEEEPQAEAKAEPPVPEQAQQETEELWPEDAEHPGAEETQPEPEQIKETGGFPDMVRLEEQLKTLRAKKLKAWSESNLLSYIKTTYKVEAKTVLEAVAKLDKGAATHFVKRVEDTLQMI</sequence>
<feature type="region of interest" description="Disordered" evidence="1">
    <location>
        <begin position="68"/>
        <end position="124"/>
    </location>
</feature>
<comment type="caution">
    <text evidence="2">The sequence shown here is derived from an EMBL/GenBank/DDBJ whole genome shotgun (WGS) entry which is preliminary data.</text>
</comment>
<gene>
    <name evidence="2" type="ORF">S03H2_48276</name>
</gene>
<proteinExistence type="predicted"/>
<accession>X1J0L9</accession>
<evidence type="ECO:0000256" key="1">
    <source>
        <dbReference type="SAM" id="MobiDB-lite"/>
    </source>
</evidence>
<dbReference type="AlphaFoldDB" id="X1J0L9"/>
<feature type="non-terminal residue" evidence="2">
    <location>
        <position position="1"/>
    </location>
</feature>